<reference evidence="3 4" key="1">
    <citation type="journal article" date="2021" name="Microbiol. Resour. Announc.">
        <title>Draft Genome Sequence of Coralloluteibacterium stylophorae LMG 29479T.</title>
        <authorList>
            <person name="Karlyshev A.V."/>
            <person name="Kudryashova E.B."/>
            <person name="Ariskina E.V."/>
            <person name="Conroy A.P."/>
            <person name="Abidueva E.Y."/>
        </authorList>
    </citation>
    <scope>NUCLEOTIDE SEQUENCE [LARGE SCALE GENOMIC DNA]</scope>
    <source>
        <strain evidence="3 4">LMG 29479</strain>
    </source>
</reference>
<dbReference type="PIRSF" id="PIRSF004982">
    <property type="entry name" value="SlP"/>
    <property type="match status" value="1"/>
</dbReference>
<protein>
    <submittedName>
        <fullName evidence="2">Slp family lipoprotein</fullName>
    </submittedName>
</protein>
<evidence type="ECO:0000313" key="2">
    <source>
        <dbReference type="EMBL" id="MBR0562835.1"/>
    </source>
</evidence>
<accession>A0A8J8AY91</accession>
<dbReference type="AlphaFoldDB" id="A0A8J8AY91"/>
<dbReference type="EMBL" id="JAGQFT020000006">
    <property type="protein sequence ID" value="MBS7457642.1"/>
    <property type="molecule type" value="Genomic_DNA"/>
</dbReference>
<gene>
    <name evidence="3" type="ORF">KB893_010900</name>
    <name evidence="2" type="ORF">KB893_09950</name>
</gene>
<dbReference type="InterPro" id="IPR004658">
    <property type="entry name" value="OMP_Slp"/>
</dbReference>
<sequence>MNRMRALVPALLAAGVLAACATPPKPLQGSYAPLSPATAAQRQVPGDLVRWGGTIAEVVPQRERTCFELVGRPLDGRGRPDEDSDSSAGRFVACREGFYDPVVFERGRAVTVTGRIEGFETRTIGDFPYLHPRVAADVVYLWPEQREVDVIYDRGPYWGGYYGWW</sequence>
<evidence type="ECO:0000313" key="3">
    <source>
        <dbReference type="EMBL" id="MBS7457642.1"/>
    </source>
</evidence>
<comment type="caution">
    <text evidence="2">The sequence shown here is derived from an EMBL/GenBank/DDBJ whole genome shotgun (WGS) entry which is preliminary data.</text>
</comment>
<keyword evidence="4" id="KW-1185">Reference proteome</keyword>
<organism evidence="2">
    <name type="scientific">Coralloluteibacterium stylophorae</name>
    <dbReference type="NCBI Taxonomy" id="1776034"/>
    <lineage>
        <taxon>Bacteria</taxon>
        <taxon>Pseudomonadati</taxon>
        <taxon>Pseudomonadota</taxon>
        <taxon>Gammaproteobacteria</taxon>
        <taxon>Lysobacterales</taxon>
        <taxon>Lysobacteraceae</taxon>
        <taxon>Coralloluteibacterium</taxon>
    </lineage>
</organism>
<evidence type="ECO:0000313" key="4">
    <source>
        <dbReference type="Proteomes" id="UP000675747"/>
    </source>
</evidence>
<evidence type="ECO:0000256" key="1">
    <source>
        <dbReference type="SAM" id="SignalP"/>
    </source>
</evidence>
<keyword evidence="1" id="KW-0732">Signal</keyword>
<dbReference type="PANTHER" id="PTHR37530:SF1">
    <property type="entry name" value="OUTER MEMBRANE PROTEIN SLP"/>
    <property type="match status" value="1"/>
</dbReference>
<feature type="chain" id="PRO_5042774428" evidence="1">
    <location>
        <begin position="22"/>
        <end position="165"/>
    </location>
</feature>
<reference evidence="2" key="2">
    <citation type="submission" date="2021-04" db="EMBL/GenBank/DDBJ databases">
        <authorList>
            <person name="Karlyshev A.V."/>
        </authorList>
    </citation>
    <scope>NUCLEOTIDE SEQUENCE</scope>
    <source>
        <strain evidence="2">LMG 29479</strain>
    </source>
</reference>
<dbReference type="RefSeq" id="WP_211926762.1">
    <property type="nucleotide sequence ID" value="NZ_JAGQFT020000006.1"/>
</dbReference>
<dbReference type="Pfam" id="PF03843">
    <property type="entry name" value="Slp"/>
    <property type="match status" value="1"/>
</dbReference>
<proteinExistence type="predicted"/>
<dbReference type="Proteomes" id="UP000675747">
    <property type="component" value="Unassembled WGS sequence"/>
</dbReference>
<dbReference type="PANTHER" id="PTHR37530">
    <property type="entry name" value="OUTER MEMBRANE PROTEIN SLP"/>
    <property type="match status" value="1"/>
</dbReference>
<dbReference type="PROSITE" id="PS51257">
    <property type="entry name" value="PROKAR_LIPOPROTEIN"/>
    <property type="match status" value="1"/>
</dbReference>
<feature type="signal peptide" evidence="1">
    <location>
        <begin position="1"/>
        <end position="21"/>
    </location>
</feature>
<keyword evidence="2" id="KW-0449">Lipoprotein</keyword>
<dbReference type="GO" id="GO:0019867">
    <property type="term" value="C:outer membrane"/>
    <property type="evidence" value="ECO:0007669"/>
    <property type="project" value="InterPro"/>
</dbReference>
<name>A0A8J8AY91_9GAMM</name>
<dbReference type="EMBL" id="JAGQFT010000077">
    <property type="protein sequence ID" value="MBR0562835.1"/>
    <property type="molecule type" value="Genomic_DNA"/>
</dbReference>